<evidence type="ECO:0000256" key="7">
    <source>
        <dbReference type="ARBA" id="ARBA00023157"/>
    </source>
</evidence>
<evidence type="ECO:0000256" key="12">
    <source>
        <dbReference type="SAM" id="Phobius"/>
    </source>
</evidence>
<name>A0ABV0R3F8_9TELE</name>
<dbReference type="Proteomes" id="UP001434883">
    <property type="component" value="Unassembled WGS sequence"/>
</dbReference>
<dbReference type="PANTHER" id="PTHR24229">
    <property type="entry name" value="NEUROPEPTIDES RECEPTOR"/>
    <property type="match status" value="1"/>
</dbReference>
<feature type="transmembrane region" description="Helical" evidence="12">
    <location>
        <begin position="273"/>
        <end position="294"/>
    </location>
</feature>
<dbReference type="PROSITE" id="PS50262">
    <property type="entry name" value="G_PROTEIN_RECEP_F1_2"/>
    <property type="match status" value="1"/>
</dbReference>
<evidence type="ECO:0000256" key="10">
    <source>
        <dbReference type="ARBA" id="ARBA00023224"/>
    </source>
</evidence>
<dbReference type="InterPro" id="IPR017452">
    <property type="entry name" value="GPCR_Rhodpsn_7TM"/>
</dbReference>
<protein>
    <recommendedName>
        <fullName evidence="13">G-protein coupled receptors family 1 profile domain-containing protein</fullName>
    </recommendedName>
</protein>
<feature type="transmembrane region" description="Helical" evidence="12">
    <location>
        <begin position="71"/>
        <end position="93"/>
    </location>
</feature>
<evidence type="ECO:0000256" key="11">
    <source>
        <dbReference type="RuleBase" id="RU000688"/>
    </source>
</evidence>
<dbReference type="Pfam" id="PF00001">
    <property type="entry name" value="7tm_1"/>
    <property type="match status" value="1"/>
</dbReference>
<feature type="transmembrane region" description="Helical" evidence="12">
    <location>
        <begin position="183"/>
        <end position="205"/>
    </location>
</feature>
<dbReference type="EMBL" id="JAHRIN010033830">
    <property type="protein sequence ID" value="MEQ2202630.1"/>
    <property type="molecule type" value="Genomic_DNA"/>
</dbReference>
<evidence type="ECO:0000256" key="1">
    <source>
        <dbReference type="ARBA" id="ARBA00004651"/>
    </source>
</evidence>
<gene>
    <name evidence="14" type="ORF">XENOCAPTIV_010005</name>
</gene>
<comment type="similarity">
    <text evidence="11">Belongs to the G-protein coupled receptor 1 family.</text>
</comment>
<evidence type="ECO:0000256" key="4">
    <source>
        <dbReference type="ARBA" id="ARBA00022989"/>
    </source>
</evidence>
<keyword evidence="10 11" id="KW-0807">Transducer</keyword>
<feature type="transmembrane region" description="Helical" evidence="12">
    <location>
        <begin position="105"/>
        <end position="124"/>
    </location>
</feature>
<comment type="subcellular location">
    <subcellularLocation>
        <location evidence="1">Cell membrane</location>
        <topology evidence="1">Multi-pass membrane protein</topology>
    </subcellularLocation>
</comment>
<dbReference type="SUPFAM" id="SSF81321">
    <property type="entry name" value="Family A G protein-coupled receptor-like"/>
    <property type="match status" value="1"/>
</dbReference>
<dbReference type="Gene3D" id="1.20.1070.10">
    <property type="entry name" value="Rhodopsin 7-helix transmembrane proteins"/>
    <property type="match status" value="1"/>
</dbReference>
<evidence type="ECO:0000256" key="8">
    <source>
        <dbReference type="ARBA" id="ARBA00023170"/>
    </source>
</evidence>
<evidence type="ECO:0000256" key="3">
    <source>
        <dbReference type="ARBA" id="ARBA00022692"/>
    </source>
</evidence>
<keyword evidence="9" id="KW-0325">Glycoprotein</keyword>
<evidence type="ECO:0000313" key="14">
    <source>
        <dbReference type="EMBL" id="MEQ2202630.1"/>
    </source>
</evidence>
<dbReference type="PRINTS" id="PR00246">
    <property type="entry name" value="SOMATOSTATNR"/>
</dbReference>
<evidence type="ECO:0000256" key="5">
    <source>
        <dbReference type="ARBA" id="ARBA00023040"/>
    </source>
</evidence>
<keyword evidence="5 11" id="KW-0297">G-protein coupled receptor</keyword>
<accession>A0ABV0R3F8</accession>
<dbReference type="PANTHER" id="PTHR24229:SF111">
    <property type="entry name" value="SOMATOSTATIN RECEPTOR TYPE 2-LIKE"/>
    <property type="match status" value="1"/>
</dbReference>
<feature type="transmembrane region" description="Helical" evidence="12">
    <location>
        <begin position="314"/>
        <end position="333"/>
    </location>
</feature>
<keyword evidence="7" id="KW-1015">Disulfide bond</keyword>
<evidence type="ECO:0000256" key="2">
    <source>
        <dbReference type="ARBA" id="ARBA00022475"/>
    </source>
</evidence>
<keyword evidence="3 11" id="KW-0812">Transmembrane</keyword>
<evidence type="ECO:0000313" key="15">
    <source>
        <dbReference type="Proteomes" id="UP001434883"/>
    </source>
</evidence>
<keyword evidence="2" id="KW-1003">Cell membrane</keyword>
<dbReference type="PROSITE" id="PS00237">
    <property type="entry name" value="G_PROTEIN_RECEP_F1_1"/>
    <property type="match status" value="1"/>
</dbReference>
<evidence type="ECO:0000259" key="13">
    <source>
        <dbReference type="PROSITE" id="PS50262"/>
    </source>
</evidence>
<dbReference type="InterPro" id="IPR000586">
    <property type="entry name" value="Somatstn_rcpt"/>
</dbReference>
<proteinExistence type="inferred from homology"/>
<keyword evidence="6 12" id="KW-0472">Membrane</keyword>
<reference evidence="14 15" key="1">
    <citation type="submission" date="2021-06" db="EMBL/GenBank/DDBJ databases">
        <authorList>
            <person name="Palmer J.M."/>
        </authorList>
    </citation>
    <scope>NUCLEOTIDE SEQUENCE [LARGE SCALE GENOMIC DNA]</scope>
    <source>
        <strain evidence="14 15">XC_2019</strain>
        <tissue evidence="14">Muscle</tissue>
    </source>
</reference>
<comment type="caution">
    <text evidence="14">The sequence shown here is derived from an EMBL/GenBank/DDBJ whole genome shotgun (WGS) entry which is preliminary data.</text>
</comment>
<sequence>MESILSLLGRDNGRFLFIHLFLRQLPASVRATRSCIRMEAYFPFYVDNNHSYLEEHFYFEENIDGFGITMAFLYLLVCIVGLAGNCLVIIAILKLDKMSTSTTVYVFNLALADGLFMVGLPFIASQNFQNQWVFGNTVCKVVMVLDGINQFTSVFCLTAMSIDRYMALAEPFRFARWRTPRCAKVVSMSLWFFSLLTILPMAFHFSVDHGLCFPDFATDAWWLGVLSYTFVIGFAIPFMLMTISYTALLISLRSQQHHSSVTNHEGRTPEQQMTKMVVAVVVVFGMCWLPFYTFNFLSLYQDGLFLTFGRAFEFVVLLSYSWSCANPILYACLSDSFRKHFCTLLCPRAKSCPRTQCSMERYDLNDTSVQDVTLLA</sequence>
<organism evidence="14 15">
    <name type="scientific">Xenoophorus captivus</name>
    <dbReference type="NCBI Taxonomy" id="1517983"/>
    <lineage>
        <taxon>Eukaryota</taxon>
        <taxon>Metazoa</taxon>
        <taxon>Chordata</taxon>
        <taxon>Craniata</taxon>
        <taxon>Vertebrata</taxon>
        <taxon>Euteleostomi</taxon>
        <taxon>Actinopterygii</taxon>
        <taxon>Neopterygii</taxon>
        <taxon>Teleostei</taxon>
        <taxon>Neoteleostei</taxon>
        <taxon>Acanthomorphata</taxon>
        <taxon>Ovalentaria</taxon>
        <taxon>Atherinomorphae</taxon>
        <taxon>Cyprinodontiformes</taxon>
        <taxon>Goodeidae</taxon>
        <taxon>Xenoophorus</taxon>
    </lineage>
</organism>
<evidence type="ECO:0000256" key="9">
    <source>
        <dbReference type="ARBA" id="ARBA00023180"/>
    </source>
</evidence>
<feature type="domain" description="G-protein coupled receptors family 1 profile" evidence="13">
    <location>
        <begin position="84"/>
        <end position="330"/>
    </location>
</feature>
<dbReference type="PRINTS" id="PR00237">
    <property type="entry name" value="GPCRRHODOPSN"/>
</dbReference>
<keyword evidence="15" id="KW-1185">Reference proteome</keyword>
<evidence type="ECO:0000256" key="6">
    <source>
        <dbReference type="ARBA" id="ARBA00023136"/>
    </source>
</evidence>
<feature type="transmembrane region" description="Helical" evidence="12">
    <location>
        <begin position="225"/>
        <end position="252"/>
    </location>
</feature>
<keyword evidence="8 11" id="KW-0675">Receptor</keyword>
<dbReference type="InterPro" id="IPR000276">
    <property type="entry name" value="GPCR_Rhodpsn"/>
</dbReference>
<keyword evidence="4 12" id="KW-1133">Transmembrane helix</keyword>